<reference evidence="1" key="1">
    <citation type="submission" date="2023-10" db="EMBL/GenBank/DDBJ databases">
        <title>Genome assembly of Pristionchus species.</title>
        <authorList>
            <person name="Yoshida K."/>
            <person name="Sommer R.J."/>
        </authorList>
    </citation>
    <scope>NUCLEOTIDE SEQUENCE</scope>
    <source>
        <strain evidence="1">RS5133</strain>
    </source>
</reference>
<evidence type="ECO:0000313" key="1">
    <source>
        <dbReference type="EMBL" id="GMT21220.1"/>
    </source>
</evidence>
<accession>A0AAV5VRC2</accession>
<dbReference type="AlphaFoldDB" id="A0AAV5VRC2"/>
<proteinExistence type="predicted"/>
<organism evidence="1 2">
    <name type="scientific">Pristionchus fissidentatus</name>
    <dbReference type="NCBI Taxonomy" id="1538716"/>
    <lineage>
        <taxon>Eukaryota</taxon>
        <taxon>Metazoa</taxon>
        <taxon>Ecdysozoa</taxon>
        <taxon>Nematoda</taxon>
        <taxon>Chromadorea</taxon>
        <taxon>Rhabditida</taxon>
        <taxon>Rhabditina</taxon>
        <taxon>Diplogasteromorpha</taxon>
        <taxon>Diplogasteroidea</taxon>
        <taxon>Neodiplogasteridae</taxon>
        <taxon>Pristionchus</taxon>
    </lineage>
</organism>
<name>A0AAV5VRC2_9BILA</name>
<protein>
    <submittedName>
        <fullName evidence="1">Uncharacterized protein</fullName>
    </submittedName>
</protein>
<gene>
    <name evidence="1" type="ORF">PFISCL1PPCAC_12517</name>
</gene>
<feature type="non-terminal residue" evidence="1">
    <location>
        <position position="1"/>
    </location>
</feature>
<sequence>EDGGGRGGGGGGHLHDRQIRNVVRYGRLESHSDFQGIDRPQLLYHQLQVSLDLAASAGGGTGCIRVGEDDGGAAHCEEALGEGARPGRVHRRPLLRISRGLDIIGERRGRSLNLQQRHD</sequence>
<keyword evidence="2" id="KW-1185">Reference proteome</keyword>
<comment type="caution">
    <text evidence="1">The sequence shown here is derived from an EMBL/GenBank/DDBJ whole genome shotgun (WGS) entry which is preliminary data.</text>
</comment>
<dbReference type="Proteomes" id="UP001432322">
    <property type="component" value="Unassembled WGS sequence"/>
</dbReference>
<evidence type="ECO:0000313" key="2">
    <source>
        <dbReference type="Proteomes" id="UP001432322"/>
    </source>
</evidence>
<dbReference type="EMBL" id="BTSY01000003">
    <property type="protein sequence ID" value="GMT21220.1"/>
    <property type="molecule type" value="Genomic_DNA"/>
</dbReference>